<evidence type="ECO:0000256" key="5">
    <source>
        <dbReference type="ARBA" id="ARBA00022777"/>
    </source>
</evidence>
<dbReference type="Proteomes" id="UP001497623">
    <property type="component" value="Unassembled WGS sequence"/>
</dbReference>
<feature type="compositionally biased region" description="Low complexity" evidence="10">
    <location>
        <begin position="277"/>
        <end position="296"/>
    </location>
</feature>
<comment type="catalytic activity">
    <reaction evidence="7">
        <text>L-threonyl-[protein] + ATP = O-phospho-L-threonyl-[protein] + ADP + H(+)</text>
        <dbReference type="Rhea" id="RHEA:46608"/>
        <dbReference type="Rhea" id="RHEA-COMP:11060"/>
        <dbReference type="Rhea" id="RHEA-COMP:11605"/>
        <dbReference type="ChEBI" id="CHEBI:15378"/>
        <dbReference type="ChEBI" id="CHEBI:30013"/>
        <dbReference type="ChEBI" id="CHEBI:30616"/>
        <dbReference type="ChEBI" id="CHEBI:61977"/>
        <dbReference type="ChEBI" id="CHEBI:456216"/>
        <dbReference type="EC" id="2.7.11.1"/>
    </reaction>
</comment>
<sequence length="964" mass="109729">MSPPDSDFDDIWNIVSTDINVTCKPKTFSKAKAKLLWLVLNTRSDKFEKKQGVSFDPKISFELSHPKVASHLLQDLGRCSVFDYRPSEMCRHASDVIDAVAPKRRKSGIYMDYHKGLRINVLYQSKGRKNCHPKVAGVVYIYVIVQFSNFLIRQSTFRMWTLSLKRLLSTNQGLSGAMPIREVVDGREYNEQSDIWSLGCMIYELCSLHPPFQAATHEDLHQRIREARYSHIPVQYSAGLQEIISLMITHEDFLRPSALMVLHHPQLLANTSQLSDTQTYTSTPTTSEYNTPTNSNISNHNKNTPKHENKSLASQYANTSMLNNTHTANYNTEYSTNPYKLTNTNPMRVHNNSTYVANTNNTPLHNSNTPISSTHTSSIPNTYTHIQNTSKHISVDYNSISYERDEHQHQHKQSTGASFTHKDICMLNGNAISHNQQKDSEILTEKNNCDTNPPSSQGEENIDLTDLHLYDETFLLCRNLKITKEQIGIKDEFHEDFSPFKTHTKSKSFEDSHSRSFSSLNNNYCKDLEEKSVNNNAYDQEFSVFKSHKKIDGYQKPTAEDNSKFVEEICKGISTDEAAFEANNHLFFPFITHKKSKAVNEDIIPGMDFMCTKSDCEMNVTKDILQKHNDSNTFAILKETVERINKEVVKDNTEITFGSSELESDLDVSIDFDNCGAKNVCICGGLSADIWQSRLAKIREAEASIRKREIAVEMAERELAKREHKVSQMEREARQHLVRAQIFLRQSRPRSNNATIPQRPASDLDTTVSADVDEMPQTTTKLDPNCIENPFLPLRGVSQVQKQNEKKNVKFKENFMTFKSNTLENPKKLKKQSLVDGGINCKKACDDAAVKYLSTNSNINIISKKKSSNSIDKIPTDKPKKDKETIKIKQKYSNVKSRINLSKFSKKPKESICDKENICSDNIKLKTSKSNIPKSKIISDNIRNDKQRTVAVGSGRVLQFYKAL</sequence>
<evidence type="ECO:0000256" key="4">
    <source>
        <dbReference type="ARBA" id="ARBA00022741"/>
    </source>
</evidence>
<dbReference type="Gene3D" id="1.10.510.10">
    <property type="entry name" value="Transferase(Phosphotransferase) domain 1"/>
    <property type="match status" value="1"/>
</dbReference>
<keyword evidence="13" id="KW-1185">Reference proteome</keyword>
<keyword evidence="4" id="KW-0547">Nucleotide-binding</keyword>
<keyword evidence="2" id="KW-0723">Serine/threonine-protein kinase</keyword>
<proteinExistence type="predicted"/>
<gene>
    <name evidence="12" type="ORF">MNOR_LOCUS36804</name>
</gene>
<keyword evidence="3" id="KW-0808">Transferase</keyword>
<keyword evidence="6" id="KW-0067">ATP-binding</keyword>
<evidence type="ECO:0000313" key="13">
    <source>
        <dbReference type="Proteomes" id="UP001497623"/>
    </source>
</evidence>
<dbReference type="PROSITE" id="PS50011">
    <property type="entry name" value="PROTEIN_KINASE_DOM"/>
    <property type="match status" value="1"/>
</dbReference>
<dbReference type="GO" id="GO:0005524">
    <property type="term" value="F:ATP binding"/>
    <property type="evidence" value="ECO:0007669"/>
    <property type="project" value="UniProtKB-KW"/>
</dbReference>
<evidence type="ECO:0000256" key="2">
    <source>
        <dbReference type="ARBA" id="ARBA00022527"/>
    </source>
</evidence>
<dbReference type="PANTHER" id="PTHR44899:SF3">
    <property type="entry name" value="SERINE_THREONINE-PROTEIN KINASE NEK1"/>
    <property type="match status" value="1"/>
</dbReference>
<comment type="caution">
    <text evidence="12">The sequence shown here is derived from an EMBL/GenBank/DDBJ whole genome shotgun (WGS) entry which is preliminary data.</text>
</comment>
<evidence type="ECO:0000256" key="1">
    <source>
        <dbReference type="ARBA" id="ARBA00012513"/>
    </source>
</evidence>
<evidence type="ECO:0000256" key="9">
    <source>
        <dbReference type="SAM" id="Coils"/>
    </source>
</evidence>
<dbReference type="InterPro" id="IPR011009">
    <property type="entry name" value="Kinase-like_dom_sf"/>
</dbReference>
<dbReference type="EMBL" id="CAXKWB010069440">
    <property type="protein sequence ID" value="CAL4193175.1"/>
    <property type="molecule type" value="Genomic_DNA"/>
</dbReference>
<evidence type="ECO:0000256" key="8">
    <source>
        <dbReference type="ARBA" id="ARBA00048679"/>
    </source>
</evidence>
<reference evidence="12 13" key="1">
    <citation type="submission" date="2024-05" db="EMBL/GenBank/DDBJ databases">
        <authorList>
            <person name="Wallberg A."/>
        </authorList>
    </citation>
    <scope>NUCLEOTIDE SEQUENCE [LARGE SCALE GENOMIC DNA]</scope>
</reference>
<name>A0AAV2SF78_MEGNR</name>
<evidence type="ECO:0000256" key="7">
    <source>
        <dbReference type="ARBA" id="ARBA00047899"/>
    </source>
</evidence>
<accession>A0AAV2SF78</accession>
<dbReference type="PANTHER" id="PTHR44899">
    <property type="entry name" value="CAMK FAMILY PROTEIN KINASE"/>
    <property type="match status" value="1"/>
</dbReference>
<dbReference type="GO" id="GO:0004674">
    <property type="term" value="F:protein serine/threonine kinase activity"/>
    <property type="evidence" value="ECO:0007669"/>
    <property type="project" value="UniProtKB-KW"/>
</dbReference>
<protein>
    <recommendedName>
        <fullName evidence="1">non-specific serine/threonine protein kinase</fullName>
        <ecNumber evidence="1">2.7.11.1</ecNumber>
    </recommendedName>
</protein>
<dbReference type="SMART" id="SM00220">
    <property type="entry name" value="S_TKc"/>
    <property type="match status" value="1"/>
</dbReference>
<evidence type="ECO:0000256" key="3">
    <source>
        <dbReference type="ARBA" id="ARBA00022679"/>
    </source>
</evidence>
<dbReference type="InterPro" id="IPR000719">
    <property type="entry name" value="Prot_kinase_dom"/>
</dbReference>
<dbReference type="SUPFAM" id="SSF56112">
    <property type="entry name" value="Protein kinase-like (PK-like)"/>
    <property type="match status" value="1"/>
</dbReference>
<feature type="region of interest" description="Disordered" evidence="10">
    <location>
        <begin position="273"/>
        <end position="308"/>
    </location>
</feature>
<comment type="catalytic activity">
    <reaction evidence="8">
        <text>L-seryl-[protein] + ATP = O-phospho-L-seryl-[protein] + ADP + H(+)</text>
        <dbReference type="Rhea" id="RHEA:17989"/>
        <dbReference type="Rhea" id="RHEA-COMP:9863"/>
        <dbReference type="Rhea" id="RHEA-COMP:11604"/>
        <dbReference type="ChEBI" id="CHEBI:15378"/>
        <dbReference type="ChEBI" id="CHEBI:29999"/>
        <dbReference type="ChEBI" id="CHEBI:30616"/>
        <dbReference type="ChEBI" id="CHEBI:83421"/>
        <dbReference type="ChEBI" id="CHEBI:456216"/>
        <dbReference type="EC" id="2.7.11.1"/>
    </reaction>
</comment>
<dbReference type="InterPro" id="IPR051131">
    <property type="entry name" value="NEK_Ser/Thr_kinase_NIMA"/>
</dbReference>
<evidence type="ECO:0000256" key="10">
    <source>
        <dbReference type="SAM" id="MobiDB-lite"/>
    </source>
</evidence>
<organism evidence="12 13">
    <name type="scientific">Meganyctiphanes norvegica</name>
    <name type="common">Northern krill</name>
    <name type="synonym">Thysanopoda norvegica</name>
    <dbReference type="NCBI Taxonomy" id="48144"/>
    <lineage>
        <taxon>Eukaryota</taxon>
        <taxon>Metazoa</taxon>
        <taxon>Ecdysozoa</taxon>
        <taxon>Arthropoda</taxon>
        <taxon>Crustacea</taxon>
        <taxon>Multicrustacea</taxon>
        <taxon>Malacostraca</taxon>
        <taxon>Eumalacostraca</taxon>
        <taxon>Eucarida</taxon>
        <taxon>Euphausiacea</taxon>
        <taxon>Euphausiidae</taxon>
        <taxon>Meganyctiphanes</taxon>
    </lineage>
</organism>
<evidence type="ECO:0000256" key="6">
    <source>
        <dbReference type="ARBA" id="ARBA00022840"/>
    </source>
</evidence>
<dbReference type="AlphaFoldDB" id="A0AAV2SF78"/>
<evidence type="ECO:0000313" key="12">
    <source>
        <dbReference type="EMBL" id="CAL4193175.1"/>
    </source>
</evidence>
<keyword evidence="5" id="KW-0418">Kinase</keyword>
<feature type="coiled-coil region" evidence="9">
    <location>
        <begin position="698"/>
        <end position="732"/>
    </location>
</feature>
<dbReference type="EC" id="2.7.11.1" evidence="1"/>
<keyword evidence="9" id="KW-0175">Coiled coil</keyword>
<feature type="domain" description="Protein kinase" evidence="11">
    <location>
        <begin position="1"/>
        <end position="267"/>
    </location>
</feature>
<dbReference type="Pfam" id="PF00069">
    <property type="entry name" value="Pkinase"/>
    <property type="match status" value="1"/>
</dbReference>
<evidence type="ECO:0000259" key="11">
    <source>
        <dbReference type="PROSITE" id="PS50011"/>
    </source>
</evidence>